<dbReference type="EMBL" id="JAAQHG020000022">
    <property type="protein sequence ID" value="KAL1585060.1"/>
    <property type="molecule type" value="Genomic_DNA"/>
</dbReference>
<proteinExistence type="predicted"/>
<gene>
    <name evidence="1" type="ORF">WHR41_06186</name>
</gene>
<dbReference type="Proteomes" id="UP000803884">
    <property type="component" value="Unassembled WGS sequence"/>
</dbReference>
<keyword evidence="2" id="KW-1185">Reference proteome</keyword>
<dbReference type="RefSeq" id="XP_069228166.1">
    <property type="nucleotide sequence ID" value="XM_069374791.1"/>
</dbReference>
<dbReference type="InterPro" id="IPR032710">
    <property type="entry name" value="NTF2-like_dom_sf"/>
</dbReference>
<dbReference type="Gene3D" id="3.10.450.50">
    <property type="match status" value="1"/>
</dbReference>
<dbReference type="PANTHER" id="PTHR39401">
    <property type="entry name" value="SNOAL-LIKE DOMAIN-CONTAINING PROTEIN"/>
    <property type="match status" value="1"/>
</dbReference>
<name>A0AB34KJY2_9PEZI</name>
<dbReference type="AlphaFoldDB" id="A0AB34KJY2"/>
<accession>A0AB34KJY2</accession>
<sequence length="143" mass="15857">MSQYIASVPDDGTLKPGIASFFENFYAISDTPTGHELYADQFTGDATLIMASKVAKGRQGIIEMREGMWEKVAKRSHKPLMIYSFTKHGDDVMLHGTVDYDLKDGKKAKGVEWAARAKFGSENGSLRMTFYQVYLDTAAMAGK</sequence>
<evidence type="ECO:0000313" key="2">
    <source>
        <dbReference type="Proteomes" id="UP000803884"/>
    </source>
</evidence>
<organism evidence="1 2">
    <name type="scientific">Cladosporium halotolerans</name>
    <dbReference type="NCBI Taxonomy" id="1052096"/>
    <lineage>
        <taxon>Eukaryota</taxon>
        <taxon>Fungi</taxon>
        <taxon>Dikarya</taxon>
        <taxon>Ascomycota</taxon>
        <taxon>Pezizomycotina</taxon>
        <taxon>Dothideomycetes</taxon>
        <taxon>Dothideomycetidae</taxon>
        <taxon>Cladosporiales</taxon>
        <taxon>Cladosporiaceae</taxon>
        <taxon>Cladosporium</taxon>
    </lineage>
</organism>
<dbReference type="SUPFAM" id="SSF54427">
    <property type="entry name" value="NTF2-like"/>
    <property type="match status" value="1"/>
</dbReference>
<protein>
    <submittedName>
        <fullName evidence="1">Uncharacterized protein</fullName>
    </submittedName>
</protein>
<reference evidence="1 2" key="1">
    <citation type="journal article" date="2020" name="Microbiol. Resour. Announc.">
        <title>Draft Genome Sequence of a Cladosporium Species Isolated from the Mesophotic Ascidian Didemnum maculosum.</title>
        <authorList>
            <person name="Gioti A."/>
            <person name="Siaperas R."/>
            <person name="Nikolaivits E."/>
            <person name="Le Goff G."/>
            <person name="Ouazzani J."/>
            <person name="Kotoulas G."/>
            <person name="Topakas E."/>
        </authorList>
    </citation>
    <scope>NUCLEOTIDE SEQUENCE [LARGE SCALE GENOMIC DNA]</scope>
    <source>
        <strain evidence="1 2">TM138-S3</strain>
    </source>
</reference>
<dbReference type="PANTHER" id="PTHR39401:SF1">
    <property type="entry name" value="SNOAL-LIKE DOMAIN-CONTAINING PROTEIN"/>
    <property type="match status" value="1"/>
</dbReference>
<dbReference type="GeneID" id="96007629"/>
<evidence type="ECO:0000313" key="1">
    <source>
        <dbReference type="EMBL" id="KAL1585060.1"/>
    </source>
</evidence>
<comment type="caution">
    <text evidence="1">The sequence shown here is derived from an EMBL/GenBank/DDBJ whole genome shotgun (WGS) entry which is preliminary data.</text>
</comment>